<proteinExistence type="inferred from homology"/>
<dbReference type="GO" id="GO:0006508">
    <property type="term" value="P:proteolysis"/>
    <property type="evidence" value="ECO:0007669"/>
    <property type="project" value="UniProtKB-KW"/>
</dbReference>
<evidence type="ECO:0000256" key="2">
    <source>
        <dbReference type="ARBA" id="ARBA00007090"/>
    </source>
</evidence>
<evidence type="ECO:0000256" key="6">
    <source>
        <dbReference type="ARBA" id="ARBA00022670"/>
    </source>
</evidence>
<dbReference type="GO" id="GO:0071555">
    <property type="term" value="P:cell wall organization"/>
    <property type="evidence" value="ECO:0007669"/>
    <property type="project" value="UniProtKB-KW"/>
</dbReference>
<dbReference type="InterPro" id="IPR001264">
    <property type="entry name" value="Glyco_trans_51"/>
</dbReference>
<dbReference type="PATRIC" id="fig|1618446.3.peg.58"/>
<dbReference type="InterPro" id="IPR012338">
    <property type="entry name" value="Beta-lactam/transpept-like"/>
</dbReference>
<dbReference type="GO" id="GO:0008955">
    <property type="term" value="F:peptidoglycan glycosyltransferase activity"/>
    <property type="evidence" value="ECO:0007669"/>
    <property type="project" value="UniProtKB-EC"/>
</dbReference>
<evidence type="ECO:0000256" key="7">
    <source>
        <dbReference type="ARBA" id="ARBA00022676"/>
    </source>
</evidence>
<dbReference type="InterPro" id="IPR001460">
    <property type="entry name" value="PCN-bd_Tpept"/>
</dbReference>
<keyword evidence="5" id="KW-0121">Carboxypeptidase</keyword>
<keyword evidence="9" id="KW-0378">Hydrolase</keyword>
<dbReference type="Pfam" id="PF00905">
    <property type="entry name" value="Transpeptidase"/>
    <property type="match status" value="1"/>
</dbReference>
<evidence type="ECO:0000256" key="4">
    <source>
        <dbReference type="ARBA" id="ARBA00022475"/>
    </source>
</evidence>
<dbReference type="GO" id="GO:0005886">
    <property type="term" value="C:plasma membrane"/>
    <property type="evidence" value="ECO:0007669"/>
    <property type="project" value="UniProtKB-SubCell"/>
</dbReference>
<dbReference type="GO" id="GO:0008658">
    <property type="term" value="F:penicillin binding"/>
    <property type="evidence" value="ECO:0007669"/>
    <property type="project" value="InterPro"/>
</dbReference>
<dbReference type="SUPFAM" id="SSF56601">
    <property type="entry name" value="beta-lactamase/transpeptidase-like"/>
    <property type="match status" value="1"/>
</dbReference>
<feature type="transmembrane region" description="Helical" evidence="17">
    <location>
        <begin position="20"/>
        <end position="48"/>
    </location>
</feature>
<dbReference type="Gene3D" id="1.10.3810.10">
    <property type="entry name" value="Biosynthetic peptidoglycan transglycosylase-like"/>
    <property type="match status" value="1"/>
</dbReference>
<sequence>MPPRKQTDTTTKKTEPEFIFALWSAVIFFLARIGDITIIITKGILFVLKLAFSIIKNLAEAIGTVIEDWLKQSTTALVKSRSLLQFSFIQLRLIFFRTINFLSLLPQRLANQIPQVTKIHLPHPPILKSKLTKIKTKTVYRRHRFAPPPLILGMVIGALVTLIFVFIPYNFYLYIKLLPNPRLLSQRVIPVTTQIFDRSGNLLYEIHGDEDRKPVPLVQIPKFVKQATIAIEDRNFYFHPGFSLTSIARAARETFINHNTQGGSTITQQLIKNALLTPEVSFQRKLKELILAFWAERIYSKDQILEMYLNQVPYGGIAWGIEAAAETYFGKKVADLTLAEAAYLAGLPAAPTLYSPYGTRPELAQVRQREVLARMVDEDYITQTDATAALSAPIQFRPQVTNIKAPHFVMYVRDLITKQFGSRIVDQGGLRITTTLDLPTQEKVQEIVTNNVNDLAKLRVGNGAAIVTDPKTGDILAMVGSKDYFSSQDGNVNVVLSERQPGSSIKVVNYAAGLQNGLTAASVIDDAPISFPNPGQAAYTPVNYDSKFHGLVTIRSALANSYNIPAVKVLNRIGVPTMITAGRAMGISTWEDDSRFGLALTLGGGEVTLLDMAKVYGVLANSGKRTELESILKITDYTGRVYYEKDNPKTTQTLPAEIAFILSSILSDNRARTPAFGPNSALVIPGKTVAVKTGTTNDKRDNWTLGYTPSLVVGVWVGNNDNSPMDQYLTSGVTGAAPIWNQIMQGLLQDKADQPFTQPPNVVSLPCFGITEYFVRGTEPKGGCGTFPSPRPSLSP</sequence>
<evidence type="ECO:0000256" key="11">
    <source>
        <dbReference type="ARBA" id="ARBA00022984"/>
    </source>
</evidence>
<reference evidence="20 21" key="1">
    <citation type="journal article" date="2015" name="Nature">
        <title>rRNA introns, odd ribosomes, and small enigmatic genomes across a large radiation of phyla.</title>
        <authorList>
            <person name="Brown C.T."/>
            <person name="Hug L.A."/>
            <person name="Thomas B.C."/>
            <person name="Sharon I."/>
            <person name="Castelle C.J."/>
            <person name="Singh A."/>
            <person name="Wilkins M.J."/>
            <person name="Williams K.H."/>
            <person name="Banfield J.F."/>
        </authorList>
    </citation>
    <scope>NUCLEOTIDE SEQUENCE [LARGE SCALE GENOMIC DNA]</scope>
</reference>
<keyword evidence="13" id="KW-0511">Multifunctional enzyme</keyword>
<evidence type="ECO:0000256" key="5">
    <source>
        <dbReference type="ARBA" id="ARBA00022645"/>
    </source>
</evidence>
<comment type="similarity">
    <text evidence="3">In the N-terminal section; belongs to the glycosyltransferase 51 family.</text>
</comment>
<dbReference type="AlphaFoldDB" id="A0A0G1CPL5"/>
<keyword evidence="8" id="KW-0808">Transferase</keyword>
<evidence type="ECO:0000256" key="14">
    <source>
        <dbReference type="ARBA" id="ARBA00023316"/>
    </source>
</evidence>
<keyword evidence="6" id="KW-0645">Protease</keyword>
<evidence type="ECO:0000256" key="13">
    <source>
        <dbReference type="ARBA" id="ARBA00023268"/>
    </source>
</evidence>
<dbReference type="GO" id="GO:0009002">
    <property type="term" value="F:serine-type D-Ala-D-Ala carboxypeptidase activity"/>
    <property type="evidence" value="ECO:0007669"/>
    <property type="project" value="UniProtKB-EC"/>
</dbReference>
<evidence type="ECO:0000256" key="1">
    <source>
        <dbReference type="ARBA" id="ARBA00004236"/>
    </source>
</evidence>
<keyword evidence="4" id="KW-1003">Cell membrane</keyword>
<dbReference type="InterPro" id="IPR023346">
    <property type="entry name" value="Lysozyme-like_dom_sf"/>
</dbReference>
<evidence type="ECO:0000259" key="18">
    <source>
        <dbReference type="Pfam" id="PF00905"/>
    </source>
</evidence>
<evidence type="ECO:0000256" key="15">
    <source>
        <dbReference type="ARBA" id="ARBA00034000"/>
    </source>
</evidence>
<dbReference type="InterPro" id="IPR036950">
    <property type="entry name" value="PBP_transglycosylase"/>
</dbReference>
<dbReference type="Pfam" id="PF00912">
    <property type="entry name" value="Transgly"/>
    <property type="match status" value="1"/>
</dbReference>
<keyword evidence="12 17" id="KW-0472">Membrane</keyword>
<keyword evidence="11" id="KW-0573">Peptidoglycan synthesis</keyword>
<feature type="domain" description="Penicillin-binding protein transpeptidase" evidence="18">
    <location>
        <begin position="463"/>
        <end position="745"/>
    </location>
</feature>
<evidence type="ECO:0000256" key="9">
    <source>
        <dbReference type="ARBA" id="ARBA00022801"/>
    </source>
</evidence>
<evidence type="ECO:0000256" key="16">
    <source>
        <dbReference type="ARBA" id="ARBA00049902"/>
    </source>
</evidence>
<accession>A0A0G1CPL5</accession>
<dbReference type="GO" id="GO:0030288">
    <property type="term" value="C:outer membrane-bounded periplasmic space"/>
    <property type="evidence" value="ECO:0007669"/>
    <property type="project" value="TreeGrafter"/>
</dbReference>
<organism evidence="20 21">
    <name type="scientific">Candidatus Gottesmanbacteria bacterium GW2011_GWB1_43_11</name>
    <dbReference type="NCBI Taxonomy" id="1618446"/>
    <lineage>
        <taxon>Bacteria</taxon>
        <taxon>Candidatus Gottesmaniibacteriota</taxon>
    </lineage>
</organism>
<dbReference type="FunFam" id="1.10.3810.10:FF:000001">
    <property type="entry name" value="Penicillin-binding protein 1A"/>
    <property type="match status" value="1"/>
</dbReference>
<feature type="transmembrane region" description="Helical" evidence="17">
    <location>
        <begin position="150"/>
        <end position="175"/>
    </location>
</feature>
<dbReference type="PANTHER" id="PTHR32282">
    <property type="entry name" value="BINDING PROTEIN TRANSPEPTIDASE, PUTATIVE-RELATED"/>
    <property type="match status" value="1"/>
</dbReference>
<dbReference type="SUPFAM" id="SSF53955">
    <property type="entry name" value="Lysozyme-like"/>
    <property type="match status" value="1"/>
</dbReference>
<dbReference type="PANTHER" id="PTHR32282:SF11">
    <property type="entry name" value="PENICILLIN-BINDING PROTEIN 1B"/>
    <property type="match status" value="1"/>
</dbReference>
<keyword evidence="10" id="KW-0133">Cell shape</keyword>
<keyword evidence="14" id="KW-0961">Cell wall biogenesis/degradation</keyword>
<dbReference type="GO" id="GO:0008360">
    <property type="term" value="P:regulation of cell shape"/>
    <property type="evidence" value="ECO:0007669"/>
    <property type="project" value="UniProtKB-KW"/>
</dbReference>
<evidence type="ECO:0000256" key="3">
    <source>
        <dbReference type="ARBA" id="ARBA00007739"/>
    </source>
</evidence>
<keyword evidence="17" id="KW-1133">Transmembrane helix</keyword>
<gene>
    <name evidence="20" type="ORF">UV61_C0001G0052</name>
</gene>
<evidence type="ECO:0000256" key="8">
    <source>
        <dbReference type="ARBA" id="ARBA00022679"/>
    </source>
</evidence>
<evidence type="ECO:0000256" key="12">
    <source>
        <dbReference type="ARBA" id="ARBA00023136"/>
    </source>
</evidence>
<comment type="catalytic activity">
    <reaction evidence="15">
        <text>Preferential cleavage: (Ac)2-L-Lys-D-Ala-|-D-Ala. Also transpeptidation of peptidyl-alanyl moieties that are N-acyl substituents of D-alanine.</text>
        <dbReference type="EC" id="3.4.16.4"/>
    </reaction>
</comment>
<protein>
    <submittedName>
        <fullName evidence="20">Penicillin-binding protein</fullName>
    </submittedName>
</protein>
<dbReference type="NCBIfam" id="TIGR02074">
    <property type="entry name" value="PBP_1a_fam"/>
    <property type="match status" value="1"/>
</dbReference>
<feature type="domain" description="Glycosyl transferase family 51" evidence="19">
    <location>
        <begin position="200"/>
        <end position="375"/>
    </location>
</feature>
<keyword evidence="7" id="KW-0328">Glycosyltransferase</keyword>
<keyword evidence="17" id="KW-0812">Transmembrane</keyword>
<dbReference type="Gene3D" id="3.40.710.10">
    <property type="entry name" value="DD-peptidase/beta-lactamase superfamily"/>
    <property type="match status" value="1"/>
</dbReference>
<dbReference type="InterPro" id="IPR050396">
    <property type="entry name" value="Glycosyltr_51/Transpeptidase"/>
</dbReference>
<name>A0A0G1CPL5_9BACT</name>
<comment type="similarity">
    <text evidence="2">In the C-terminal section; belongs to the transpeptidase family.</text>
</comment>
<dbReference type="EMBL" id="LCFD01000001">
    <property type="protein sequence ID" value="KKS87645.1"/>
    <property type="molecule type" value="Genomic_DNA"/>
</dbReference>
<evidence type="ECO:0000313" key="20">
    <source>
        <dbReference type="EMBL" id="KKS87645.1"/>
    </source>
</evidence>
<dbReference type="STRING" id="1618446.UV61_C0001G0052"/>
<evidence type="ECO:0000256" key="10">
    <source>
        <dbReference type="ARBA" id="ARBA00022960"/>
    </source>
</evidence>
<evidence type="ECO:0000256" key="17">
    <source>
        <dbReference type="SAM" id="Phobius"/>
    </source>
</evidence>
<evidence type="ECO:0000313" key="21">
    <source>
        <dbReference type="Proteomes" id="UP000034050"/>
    </source>
</evidence>
<dbReference type="Proteomes" id="UP000034050">
    <property type="component" value="Unassembled WGS sequence"/>
</dbReference>
<comment type="caution">
    <text evidence="20">The sequence shown here is derived from an EMBL/GenBank/DDBJ whole genome shotgun (WGS) entry which is preliminary data.</text>
</comment>
<comment type="catalytic activity">
    <reaction evidence="16">
        <text>[GlcNAc-(1-&gt;4)-Mur2Ac(oyl-L-Ala-gamma-D-Glu-L-Lys-D-Ala-D-Ala)](n)-di-trans,octa-cis-undecaprenyl diphosphate + beta-D-GlcNAc-(1-&gt;4)-Mur2Ac(oyl-L-Ala-gamma-D-Glu-L-Lys-D-Ala-D-Ala)-di-trans,octa-cis-undecaprenyl diphosphate = [GlcNAc-(1-&gt;4)-Mur2Ac(oyl-L-Ala-gamma-D-Glu-L-Lys-D-Ala-D-Ala)](n+1)-di-trans,octa-cis-undecaprenyl diphosphate + di-trans,octa-cis-undecaprenyl diphosphate + H(+)</text>
        <dbReference type="Rhea" id="RHEA:23708"/>
        <dbReference type="Rhea" id="RHEA-COMP:9602"/>
        <dbReference type="Rhea" id="RHEA-COMP:9603"/>
        <dbReference type="ChEBI" id="CHEBI:15378"/>
        <dbReference type="ChEBI" id="CHEBI:58405"/>
        <dbReference type="ChEBI" id="CHEBI:60033"/>
        <dbReference type="ChEBI" id="CHEBI:78435"/>
        <dbReference type="EC" id="2.4.99.28"/>
    </reaction>
</comment>
<dbReference type="GO" id="GO:0009252">
    <property type="term" value="P:peptidoglycan biosynthetic process"/>
    <property type="evidence" value="ECO:0007669"/>
    <property type="project" value="UniProtKB-KW"/>
</dbReference>
<comment type="subcellular location">
    <subcellularLocation>
        <location evidence="1">Cell membrane</location>
    </subcellularLocation>
</comment>
<evidence type="ECO:0000259" key="19">
    <source>
        <dbReference type="Pfam" id="PF00912"/>
    </source>
</evidence>